<keyword evidence="9" id="KW-1185">Reference proteome</keyword>
<dbReference type="InterPro" id="IPR003838">
    <property type="entry name" value="ABC3_permease_C"/>
</dbReference>
<feature type="transmembrane region" description="Helical" evidence="6">
    <location>
        <begin position="602"/>
        <end position="626"/>
    </location>
</feature>
<evidence type="ECO:0000256" key="2">
    <source>
        <dbReference type="ARBA" id="ARBA00022475"/>
    </source>
</evidence>
<dbReference type="EMBL" id="JBHTLH010000018">
    <property type="protein sequence ID" value="MFD1124971.1"/>
    <property type="molecule type" value="Genomic_DNA"/>
</dbReference>
<feature type="transmembrane region" description="Helical" evidence="6">
    <location>
        <begin position="147"/>
        <end position="169"/>
    </location>
</feature>
<protein>
    <submittedName>
        <fullName evidence="8">FtsX-like permease family protein</fullName>
    </submittedName>
</protein>
<feature type="transmembrane region" description="Helical" evidence="6">
    <location>
        <begin position="100"/>
        <end position="127"/>
    </location>
</feature>
<gene>
    <name evidence="8" type="ORF">ACFQ22_06360</name>
</gene>
<dbReference type="PANTHER" id="PTHR46795:SF3">
    <property type="entry name" value="ABC TRANSPORTER PERMEASE"/>
    <property type="match status" value="1"/>
</dbReference>
<evidence type="ECO:0000256" key="3">
    <source>
        <dbReference type="ARBA" id="ARBA00022692"/>
    </source>
</evidence>
<keyword evidence="3 6" id="KW-0812">Transmembrane</keyword>
<dbReference type="PIRSF" id="PIRSF018968">
    <property type="entry name" value="ABC_permease_BceB"/>
    <property type="match status" value="1"/>
</dbReference>
<keyword evidence="2 6" id="KW-1003">Cell membrane</keyword>
<comment type="subcellular location">
    <subcellularLocation>
        <location evidence="1 6">Cell membrane</location>
        <topology evidence="1 6">Multi-pass membrane protein</topology>
    </subcellularLocation>
</comment>
<reference evidence="9" key="1">
    <citation type="journal article" date="2019" name="Int. J. Syst. Evol. Microbiol.">
        <title>The Global Catalogue of Microorganisms (GCM) 10K type strain sequencing project: providing services to taxonomists for standard genome sequencing and annotation.</title>
        <authorList>
            <consortium name="The Broad Institute Genomics Platform"/>
            <consortium name="The Broad Institute Genome Sequencing Center for Infectious Disease"/>
            <person name="Wu L."/>
            <person name="Ma J."/>
        </authorList>
    </citation>
    <scope>NUCLEOTIDE SEQUENCE [LARGE SCALE GENOMIC DNA]</scope>
    <source>
        <strain evidence="9">CCUG 71848</strain>
    </source>
</reference>
<feature type="transmembrane region" description="Helical" evidence="6">
    <location>
        <begin position="56"/>
        <end position="79"/>
    </location>
</feature>
<accession>A0ABW3PQ15</accession>
<dbReference type="Proteomes" id="UP001597156">
    <property type="component" value="Unassembled WGS sequence"/>
</dbReference>
<keyword evidence="4 6" id="KW-1133">Transmembrane helix</keyword>
<evidence type="ECO:0000313" key="8">
    <source>
        <dbReference type="EMBL" id="MFD1124971.1"/>
    </source>
</evidence>
<evidence type="ECO:0000256" key="1">
    <source>
        <dbReference type="ARBA" id="ARBA00004651"/>
    </source>
</evidence>
<dbReference type="PANTHER" id="PTHR46795">
    <property type="entry name" value="ABC TRANSPORTER PERMEASE-RELATED-RELATED"/>
    <property type="match status" value="1"/>
</dbReference>
<proteinExistence type="inferred from homology"/>
<feature type="domain" description="ABC3 transporter permease C-terminal" evidence="7">
    <location>
        <begin position="60"/>
        <end position="170"/>
    </location>
</feature>
<evidence type="ECO:0000259" key="7">
    <source>
        <dbReference type="Pfam" id="PF02687"/>
    </source>
</evidence>
<keyword evidence="6" id="KW-0813">Transport</keyword>
<feature type="transmembrane region" description="Helical" evidence="6">
    <location>
        <begin position="281"/>
        <end position="305"/>
    </location>
</feature>
<evidence type="ECO:0000313" key="9">
    <source>
        <dbReference type="Proteomes" id="UP001597156"/>
    </source>
</evidence>
<evidence type="ECO:0000256" key="4">
    <source>
        <dbReference type="ARBA" id="ARBA00022989"/>
    </source>
</evidence>
<dbReference type="Pfam" id="PF02687">
    <property type="entry name" value="FtsX"/>
    <property type="match status" value="1"/>
</dbReference>
<evidence type="ECO:0000256" key="6">
    <source>
        <dbReference type="PIRNR" id="PIRNR018968"/>
    </source>
</evidence>
<dbReference type="RefSeq" id="WP_121976985.1">
    <property type="nucleotide sequence ID" value="NZ_JBHTLH010000018.1"/>
</dbReference>
<feature type="transmembrane region" description="Helical" evidence="6">
    <location>
        <begin position="568"/>
        <end position="590"/>
    </location>
</feature>
<feature type="transmembrane region" description="Helical" evidence="6">
    <location>
        <begin position="509"/>
        <end position="534"/>
    </location>
</feature>
<feature type="transmembrane region" description="Helical" evidence="6">
    <location>
        <begin position="197"/>
        <end position="215"/>
    </location>
</feature>
<comment type="caution">
    <text evidence="8">The sequence shown here is derived from an EMBL/GenBank/DDBJ whole genome shotgun (WGS) entry which is preliminary data.</text>
</comment>
<name>A0ABW3PQ15_9LACO</name>
<sequence length="639" mass="72696">MIHWKLAFHSLTHHQRENGLFILASSVLIAINYIFWSLLNNHSLRVSPNGSIIEDIVILGLVFVVMIAVIFTFYANGFIMRQRNRELGLFNMLGLTRRDLRLILLFENSCLFVISSVIGLIMGVTFIKLAFLMLKKLLADDRLTDRFSVGTVMIVGIIFGLTYMALLLYDFAKLRQVKPIDLWRQAEKGEREPKSRWLSGALGMILLAAGYWLASTTKPTADSIIRFMLAVGLVVIGVYLIFIAVSIILLKFLRAKANFYYQPNHFISVSGMLFRMKQNGAGLASICLLCTSILVTMIATISLFVGEQQLIKLWNPYDIMTVTTRPETQSVKSQTAKLAVQHHVRIKTPGHYRMTLPQYGQLTTNRFKKVNVGKTTHQLSTITVADYNRIQDTHQKLKSNQVLVYTPNGRYQSKRIILNHHRYQAQPLSDFKMAVNYEHTIFQMVFIVTANQRVARRINPQPWLYVNGFNLTGSLKNRNAFATAMQQQFHLKNAEFSVKTFQQSTFKSIFGGFLFVGILICLTMSFATALIIYYKQVSEGMADAKRFETMQQVGLSRSESRRAIHSQVLMVFMLPIFGAVINLGFAFPAVRSLLTLFSMYNLGIFIEVSIGTTVFLTTCYLLVYWLTTRVYQRLVGADG</sequence>
<dbReference type="InterPro" id="IPR052536">
    <property type="entry name" value="ABC-4_Integral_Memb_Prot"/>
</dbReference>
<evidence type="ECO:0000256" key="5">
    <source>
        <dbReference type="ARBA" id="ARBA00023136"/>
    </source>
</evidence>
<organism evidence="8 9">
    <name type="scientific">Lentilactobacillus raoultii</name>
    <dbReference type="NCBI Taxonomy" id="1987503"/>
    <lineage>
        <taxon>Bacteria</taxon>
        <taxon>Bacillati</taxon>
        <taxon>Bacillota</taxon>
        <taxon>Bacilli</taxon>
        <taxon>Lactobacillales</taxon>
        <taxon>Lactobacillaceae</taxon>
        <taxon>Lentilactobacillus</taxon>
    </lineage>
</organism>
<feature type="transmembrane region" description="Helical" evidence="6">
    <location>
        <begin position="20"/>
        <end position="36"/>
    </location>
</feature>
<feature type="transmembrane region" description="Helical" evidence="6">
    <location>
        <begin position="227"/>
        <end position="250"/>
    </location>
</feature>
<comment type="similarity">
    <text evidence="6">Belongs to the ABC-4 integral membrane protein family.</text>
</comment>
<keyword evidence="5 6" id="KW-0472">Membrane</keyword>
<dbReference type="InterPro" id="IPR027022">
    <property type="entry name" value="ABC_permease_BceB-typ"/>
</dbReference>